<dbReference type="Pfam" id="PF25954">
    <property type="entry name" value="Beta-barrel_RND_2"/>
    <property type="match status" value="1"/>
</dbReference>
<dbReference type="PANTHER" id="PTHR30097:SF15">
    <property type="entry name" value="CATION EFFLUX SYSTEM PROTEIN CUSB"/>
    <property type="match status" value="1"/>
</dbReference>
<dbReference type="GO" id="GO:0030288">
    <property type="term" value="C:outer membrane-bounded periplasmic space"/>
    <property type="evidence" value="ECO:0007669"/>
    <property type="project" value="TreeGrafter"/>
</dbReference>
<dbReference type="Pfam" id="PF25973">
    <property type="entry name" value="BSH_CzcB"/>
    <property type="match status" value="1"/>
</dbReference>
<comment type="similarity">
    <text evidence="1">Belongs to the membrane fusion protein (MFP) (TC 8.A.1) family.</text>
</comment>
<evidence type="ECO:0000256" key="3">
    <source>
        <dbReference type="SAM" id="MobiDB-lite"/>
    </source>
</evidence>
<dbReference type="SMART" id="SM00746">
    <property type="entry name" value="TRASH"/>
    <property type="match status" value="1"/>
</dbReference>
<dbReference type="SUPFAM" id="SSF111369">
    <property type="entry name" value="HlyD-like secretion proteins"/>
    <property type="match status" value="1"/>
</dbReference>
<dbReference type="GO" id="GO:0046914">
    <property type="term" value="F:transition metal ion binding"/>
    <property type="evidence" value="ECO:0007669"/>
    <property type="project" value="TreeGrafter"/>
</dbReference>
<accession>A0A7S7NPR9</accession>
<dbReference type="InterPro" id="IPR058649">
    <property type="entry name" value="CzcB_C"/>
</dbReference>
<dbReference type="NCBIfam" id="TIGR01730">
    <property type="entry name" value="RND_mfp"/>
    <property type="match status" value="1"/>
</dbReference>
<gene>
    <name evidence="5" type="ORF">IRI77_33080</name>
</gene>
<dbReference type="AlphaFoldDB" id="A0A7S7NPR9"/>
<dbReference type="InterPro" id="IPR006143">
    <property type="entry name" value="RND_pump_MFP"/>
</dbReference>
<dbReference type="Pfam" id="PF25975">
    <property type="entry name" value="CzcB_C"/>
    <property type="match status" value="1"/>
</dbReference>
<name>A0A7S7NPR9_PALFE</name>
<feature type="region of interest" description="Disordered" evidence="3">
    <location>
        <begin position="1"/>
        <end position="24"/>
    </location>
</feature>
<dbReference type="GO" id="GO:0022857">
    <property type="term" value="F:transmembrane transporter activity"/>
    <property type="evidence" value="ECO:0007669"/>
    <property type="project" value="InterPro"/>
</dbReference>
<reference evidence="5 6" key="1">
    <citation type="submission" date="2020-10" db="EMBL/GenBank/DDBJ databases">
        <title>Complete genome sequence of Paludibaculum fermentans P105T, a facultatively anaerobic acidobacterium capable of dissimilatory Fe(III) reduction.</title>
        <authorList>
            <person name="Dedysh S.N."/>
            <person name="Beletsky A.V."/>
            <person name="Kulichevskaya I.S."/>
            <person name="Mardanov A.V."/>
            <person name="Ravin N.V."/>
        </authorList>
    </citation>
    <scope>NUCLEOTIDE SEQUENCE [LARGE SCALE GENOMIC DNA]</scope>
    <source>
        <strain evidence="5 6">P105</strain>
    </source>
</reference>
<feature type="domain" description="TRASH" evidence="4">
    <location>
        <begin position="363"/>
        <end position="400"/>
    </location>
</feature>
<dbReference type="GO" id="GO:0015679">
    <property type="term" value="P:plasma membrane copper ion transport"/>
    <property type="evidence" value="ECO:0007669"/>
    <property type="project" value="TreeGrafter"/>
</dbReference>
<dbReference type="PANTHER" id="PTHR30097">
    <property type="entry name" value="CATION EFFLUX SYSTEM PROTEIN CUSB"/>
    <property type="match status" value="1"/>
</dbReference>
<keyword evidence="6" id="KW-1185">Reference proteome</keyword>
<proteinExistence type="inferred from homology"/>
<evidence type="ECO:0000313" key="5">
    <source>
        <dbReference type="EMBL" id="QOY87536.1"/>
    </source>
</evidence>
<dbReference type="InterPro" id="IPR058647">
    <property type="entry name" value="BSH_CzcB-like"/>
</dbReference>
<dbReference type="KEGG" id="pfer:IRI77_33080"/>
<dbReference type="InterPro" id="IPR051909">
    <property type="entry name" value="MFP_Cation_Efflux"/>
</dbReference>
<evidence type="ECO:0000259" key="4">
    <source>
        <dbReference type="SMART" id="SM00746"/>
    </source>
</evidence>
<evidence type="ECO:0000256" key="1">
    <source>
        <dbReference type="ARBA" id="ARBA00009477"/>
    </source>
</evidence>
<dbReference type="GO" id="GO:0016020">
    <property type="term" value="C:membrane"/>
    <property type="evidence" value="ECO:0007669"/>
    <property type="project" value="InterPro"/>
</dbReference>
<organism evidence="5 6">
    <name type="scientific">Paludibaculum fermentans</name>
    <dbReference type="NCBI Taxonomy" id="1473598"/>
    <lineage>
        <taxon>Bacteria</taxon>
        <taxon>Pseudomonadati</taxon>
        <taxon>Acidobacteriota</taxon>
        <taxon>Terriglobia</taxon>
        <taxon>Bryobacterales</taxon>
        <taxon>Bryobacteraceae</taxon>
        <taxon>Paludibaculum</taxon>
    </lineage>
</organism>
<dbReference type="GO" id="GO:0060003">
    <property type="term" value="P:copper ion export"/>
    <property type="evidence" value="ECO:0007669"/>
    <property type="project" value="TreeGrafter"/>
</dbReference>
<dbReference type="InterPro" id="IPR011017">
    <property type="entry name" value="TRASH_dom"/>
</dbReference>
<keyword evidence="2" id="KW-0813">Transport</keyword>
<dbReference type="EMBL" id="CP063849">
    <property type="protein sequence ID" value="QOY87536.1"/>
    <property type="molecule type" value="Genomic_DNA"/>
</dbReference>
<dbReference type="Gene3D" id="2.40.30.170">
    <property type="match status" value="1"/>
</dbReference>
<evidence type="ECO:0000256" key="2">
    <source>
        <dbReference type="ARBA" id="ARBA00022448"/>
    </source>
</evidence>
<dbReference type="Proteomes" id="UP000593892">
    <property type="component" value="Chromosome"/>
</dbReference>
<protein>
    <submittedName>
        <fullName evidence="5">Efflux RND transporter periplasmic adaptor subunit</fullName>
    </submittedName>
</protein>
<dbReference type="InterPro" id="IPR058792">
    <property type="entry name" value="Beta-barrel_RND_2"/>
</dbReference>
<dbReference type="Gene3D" id="2.40.420.20">
    <property type="match status" value="1"/>
</dbReference>
<sequence length="413" mass="44842">MDLEPVYSDGRPTATSAMSPGSVRLTPEQEQVIQLETETMQPAGTREIRTAGRVVPDEALTFGVSAGVDGWVRRVYSGETGTRVKQGQPLASFYGRDLASPQQAYVYALESSERLRKQATAEPGQSALAARQLSTARNDLRFAGMGDAQIEELERTRQEMLDIDLTSPAAGQIIERNVAVGQRFMKGDQLYRIADLSRVWVLAELSSRETPASGSVQGAKVLLDGTAPIEAKAASVAPQFDQEGRTGRVRLEVNNPDRRLVPGMVVSVVLDWPAGTNPTLPADAVLNSGSGNRAFVARGDGQYELRAIETGRQDRGRVEVRSGLRLDERVVTAGAFLLDSESRLKQPVHPKAEPGREVQMVTDLSCGMAITVAGARTVQWRGALHYFCSEQCKRKFETAHGILLTRATGNAHD</sequence>
<evidence type="ECO:0000313" key="6">
    <source>
        <dbReference type="Proteomes" id="UP000593892"/>
    </source>
</evidence>